<dbReference type="GO" id="GO:0005737">
    <property type="term" value="C:cytoplasm"/>
    <property type="evidence" value="ECO:0007669"/>
    <property type="project" value="UniProtKB-SubCell"/>
</dbReference>
<dbReference type="PANTHER" id="PTHR39190">
    <property type="entry name" value="FLAGELLAR ASSEMBLY FACTOR FLIW"/>
    <property type="match status" value="1"/>
</dbReference>
<dbReference type="EMBL" id="FLUQ01000001">
    <property type="protein sequence ID" value="SBW00371.1"/>
    <property type="molecule type" value="Genomic_DNA"/>
</dbReference>
<dbReference type="NCBIfam" id="NF009793">
    <property type="entry name" value="PRK13285.1-1"/>
    <property type="match status" value="1"/>
</dbReference>
<protein>
    <recommendedName>
        <fullName evidence="4">Flagellar assembly factor FliW</fullName>
    </recommendedName>
</protein>
<dbReference type="Pfam" id="PF02623">
    <property type="entry name" value="FliW"/>
    <property type="match status" value="1"/>
</dbReference>
<evidence type="ECO:0000256" key="3">
    <source>
        <dbReference type="ARBA" id="ARBA00022845"/>
    </source>
</evidence>
<dbReference type="AlphaFoldDB" id="A0A212JLT1"/>
<organism evidence="5">
    <name type="scientific">uncultured delta proteobacterium</name>
    <dbReference type="NCBI Taxonomy" id="34034"/>
    <lineage>
        <taxon>Bacteria</taxon>
        <taxon>Deltaproteobacteria</taxon>
        <taxon>environmental samples</taxon>
    </lineage>
</organism>
<accession>A0A212JLT1</accession>
<dbReference type="PANTHER" id="PTHR39190:SF1">
    <property type="entry name" value="FLAGELLAR ASSEMBLY FACTOR FLIW"/>
    <property type="match status" value="1"/>
</dbReference>
<keyword evidence="2 4" id="KW-1005">Bacterial flagellum biogenesis</keyword>
<comment type="subcellular location">
    <subcellularLocation>
        <location evidence="4">Cytoplasm</location>
    </subcellularLocation>
</comment>
<dbReference type="SUPFAM" id="SSF141457">
    <property type="entry name" value="BH3618-like"/>
    <property type="match status" value="1"/>
</dbReference>
<comment type="similarity">
    <text evidence="4">Belongs to the FliW family.</text>
</comment>
<evidence type="ECO:0000256" key="2">
    <source>
        <dbReference type="ARBA" id="ARBA00022795"/>
    </source>
</evidence>
<evidence type="ECO:0000313" key="5">
    <source>
        <dbReference type="EMBL" id="SBW00371.1"/>
    </source>
</evidence>
<gene>
    <name evidence="4 5" type="primary">fliW</name>
    <name evidence="5" type="ORF">KL86DPRO_11772</name>
</gene>
<dbReference type="InterPro" id="IPR024046">
    <property type="entry name" value="Flagellar_assmbl_FliW_dom_sf"/>
</dbReference>
<dbReference type="GO" id="GO:0006417">
    <property type="term" value="P:regulation of translation"/>
    <property type="evidence" value="ECO:0007669"/>
    <property type="project" value="UniProtKB-KW"/>
</dbReference>
<evidence type="ECO:0000256" key="4">
    <source>
        <dbReference type="HAMAP-Rule" id="MF_01185"/>
    </source>
</evidence>
<dbReference type="HAMAP" id="MF_01185">
    <property type="entry name" value="FliW"/>
    <property type="match status" value="1"/>
</dbReference>
<comment type="subunit">
    <text evidence="4">Interacts with translational regulator CsrA and flagellin(s).</text>
</comment>
<keyword evidence="3 4" id="KW-0810">Translation regulation</keyword>
<proteinExistence type="inferred from homology"/>
<dbReference type="InterPro" id="IPR003775">
    <property type="entry name" value="Flagellar_assembly_factor_FliW"/>
</dbReference>
<keyword evidence="5" id="KW-0282">Flagellum</keyword>
<keyword evidence="5" id="KW-0969">Cilium</keyword>
<keyword evidence="1 4" id="KW-0963">Cytoplasm</keyword>
<reference evidence="5" key="1">
    <citation type="submission" date="2016-04" db="EMBL/GenBank/DDBJ databases">
        <authorList>
            <person name="Evans L.H."/>
            <person name="Alamgir A."/>
            <person name="Owens N."/>
            <person name="Weber N.D."/>
            <person name="Virtaneva K."/>
            <person name="Barbian K."/>
            <person name="Babar A."/>
            <person name="Rosenke K."/>
        </authorList>
    </citation>
    <scope>NUCLEOTIDE SEQUENCE</scope>
    <source>
        <strain evidence="5">86</strain>
    </source>
</reference>
<keyword evidence="4" id="KW-0143">Chaperone</keyword>
<dbReference type="GO" id="GO:0044780">
    <property type="term" value="P:bacterial-type flagellum assembly"/>
    <property type="evidence" value="ECO:0007669"/>
    <property type="project" value="UniProtKB-UniRule"/>
</dbReference>
<evidence type="ECO:0000256" key="1">
    <source>
        <dbReference type="ARBA" id="ARBA00022490"/>
    </source>
</evidence>
<name>A0A212JLT1_9DELT</name>
<dbReference type="Gene3D" id="2.30.290.10">
    <property type="entry name" value="BH3618-like"/>
    <property type="match status" value="1"/>
</dbReference>
<comment type="function">
    <text evidence="4">Acts as an anti-CsrA protein, binds CsrA and prevents it from repressing translation of its target genes, one of which is flagellin. Binds to flagellin and participates in the assembly of the flagellum.</text>
</comment>
<keyword evidence="5" id="KW-0966">Cell projection</keyword>
<sequence>MENRKEIDTRLGRQTVDLDKVIHFPRGIIGFEDRKEFTLLQIRPDAPFLVLQSMDEPGLGLLVADPYGFLPDYTLKLGDAEQKMLQVEKRDDLAVLVTVAIPPGRPEETVLSLTGPILINHAAKIGIQAPQTDIKGPTKLKLRTADLTPIQ</sequence>